<protein>
    <recommendedName>
        <fullName evidence="2">Peptidase M56 domain-containing protein</fullName>
    </recommendedName>
</protein>
<dbReference type="InterPro" id="IPR008756">
    <property type="entry name" value="Peptidase_M56"/>
</dbReference>
<dbReference type="EMBL" id="JACBNQ010000019">
    <property type="protein sequence ID" value="NYB75294.1"/>
    <property type="molecule type" value="Genomic_DNA"/>
</dbReference>
<keyword evidence="1" id="KW-0812">Transmembrane</keyword>
<evidence type="ECO:0000256" key="1">
    <source>
        <dbReference type="SAM" id="Phobius"/>
    </source>
</evidence>
<feature type="domain" description="Peptidase M56" evidence="2">
    <location>
        <begin position="15"/>
        <end position="161"/>
    </location>
</feature>
<dbReference type="AlphaFoldDB" id="A0A974GX77"/>
<comment type="caution">
    <text evidence="3">The sequence shown here is derived from an EMBL/GenBank/DDBJ whole genome shotgun (WGS) entry which is preliminary data.</text>
</comment>
<gene>
    <name evidence="3" type="ORF">HZF24_14195</name>
</gene>
<dbReference type="Proteomes" id="UP000611629">
    <property type="component" value="Unassembled WGS sequence"/>
</dbReference>
<keyword evidence="1" id="KW-0472">Membrane</keyword>
<proteinExistence type="predicted"/>
<evidence type="ECO:0000259" key="2">
    <source>
        <dbReference type="Pfam" id="PF05569"/>
    </source>
</evidence>
<evidence type="ECO:0000313" key="3">
    <source>
        <dbReference type="EMBL" id="NYB75294.1"/>
    </source>
</evidence>
<feature type="transmembrane region" description="Helical" evidence="1">
    <location>
        <begin position="12"/>
        <end position="28"/>
    </location>
</feature>
<keyword evidence="1" id="KW-1133">Transmembrane helix</keyword>
<accession>A0A974GX77</accession>
<keyword evidence="4" id="KW-1185">Reference proteome</keyword>
<reference evidence="3" key="1">
    <citation type="submission" date="2020-07" db="EMBL/GenBank/DDBJ databases">
        <title>Genomic analysis of a strain of Sedimentibacter Hydroxybenzoicus DSM7310.</title>
        <authorList>
            <person name="Ma S."/>
        </authorList>
    </citation>
    <scope>NUCLEOTIDE SEQUENCE</scope>
    <source>
        <strain evidence="3">DSM 7310</strain>
    </source>
</reference>
<evidence type="ECO:0000313" key="4">
    <source>
        <dbReference type="Proteomes" id="UP000611629"/>
    </source>
</evidence>
<feature type="transmembrane region" description="Helical" evidence="1">
    <location>
        <begin position="112"/>
        <end position="134"/>
    </location>
</feature>
<organism evidence="3 4">
    <name type="scientific">Sedimentibacter hydroxybenzoicus DSM 7310</name>
    <dbReference type="NCBI Taxonomy" id="1123245"/>
    <lineage>
        <taxon>Bacteria</taxon>
        <taxon>Bacillati</taxon>
        <taxon>Bacillota</taxon>
        <taxon>Tissierellia</taxon>
        <taxon>Sedimentibacter</taxon>
    </lineage>
</organism>
<name>A0A974GX77_SEDHY</name>
<dbReference type="Pfam" id="PF05569">
    <property type="entry name" value="Peptidase_M56"/>
    <property type="match status" value="1"/>
</dbReference>
<dbReference type="RefSeq" id="WP_179238996.1">
    <property type="nucleotide sequence ID" value="NZ_JACBNQ010000019.1"/>
</dbReference>
<sequence>MLTEKKYRSQGCLLSFAVFAVIIARLLLNKAPKIFSYTLWSVVLFRLVCPFTLESALSIMPSNHNPIPVNIVNTQSPAINSTNNIISNSVNRTIEATLIPVDTPEVINPMEFVIETGTVIWILGVIALVAYGIIKDYKVSYTYVDNNNKKHELADYYKLSIVNNKINEAKLDESKSSVVK</sequence>